<dbReference type="GO" id="GO:0015087">
    <property type="term" value="F:cobalt ion transmembrane transporter activity"/>
    <property type="evidence" value="ECO:0007669"/>
    <property type="project" value="TreeGrafter"/>
</dbReference>
<evidence type="ECO:0000313" key="15">
    <source>
        <dbReference type="EMBL" id="EGF93232.1"/>
    </source>
</evidence>
<protein>
    <submittedName>
        <fullName evidence="15">Magnesium transport protein corA</fullName>
    </submittedName>
</protein>
<dbReference type="CDD" id="cd12837">
    <property type="entry name" value="EcCorA-like_u1"/>
    <property type="match status" value="1"/>
</dbReference>
<dbReference type="SUPFAM" id="SSF144083">
    <property type="entry name" value="Magnesium transport protein CorA, transmembrane region"/>
    <property type="match status" value="1"/>
</dbReference>
<keyword evidence="9 14" id="KW-1133">Transmembrane helix</keyword>
<evidence type="ECO:0000313" key="16">
    <source>
        <dbReference type="Proteomes" id="UP000006512"/>
    </source>
</evidence>
<dbReference type="FunFam" id="1.20.58.340:FF:000004">
    <property type="entry name" value="Magnesium transport protein CorA"/>
    <property type="match status" value="1"/>
</dbReference>
<dbReference type="Proteomes" id="UP000006512">
    <property type="component" value="Unassembled WGS sequence"/>
</dbReference>
<dbReference type="AlphaFoldDB" id="F4QJX5"/>
<keyword evidence="5" id="KW-0997">Cell inner membrane</keyword>
<evidence type="ECO:0000256" key="7">
    <source>
        <dbReference type="ARBA" id="ARBA00022833"/>
    </source>
</evidence>
<comment type="subcellular location">
    <subcellularLocation>
        <location evidence="1">Cell membrane</location>
        <topology evidence="1">Multi-pass membrane protein</topology>
    </subcellularLocation>
</comment>
<accession>F4QJX5</accession>
<dbReference type="GO" id="GO:0005886">
    <property type="term" value="C:plasma membrane"/>
    <property type="evidence" value="ECO:0007669"/>
    <property type="project" value="UniProtKB-SubCell"/>
</dbReference>
<evidence type="ECO:0000256" key="4">
    <source>
        <dbReference type="ARBA" id="ARBA00022475"/>
    </source>
</evidence>
<organism evidence="15 16">
    <name type="scientific">Asticcacaulis biprosthecium C19</name>
    <dbReference type="NCBI Taxonomy" id="715226"/>
    <lineage>
        <taxon>Bacteria</taxon>
        <taxon>Pseudomonadati</taxon>
        <taxon>Pseudomonadota</taxon>
        <taxon>Alphaproteobacteria</taxon>
        <taxon>Caulobacterales</taxon>
        <taxon>Caulobacteraceae</taxon>
        <taxon>Asticcacaulis</taxon>
    </lineage>
</organism>
<dbReference type="SUPFAM" id="SSF143865">
    <property type="entry name" value="CorA soluble domain-like"/>
    <property type="match status" value="1"/>
</dbReference>
<keyword evidence="10" id="KW-0406">Ion transport</keyword>
<keyword evidence="3" id="KW-0813">Transport</keyword>
<keyword evidence="8" id="KW-0460">Magnesium</keyword>
<dbReference type="InterPro" id="IPR045861">
    <property type="entry name" value="CorA_cytoplasmic_dom"/>
</dbReference>
<dbReference type="PANTHER" id="PTHR46494:SF3">
    <property type="entry name" value="ZINC TRANSPORT PROTEIN ZNTB"/>
    <property type="match status" value="1"/>
</dbReference>
<dbReference type="RefSeq" id="WP_006272426.1">
    <property type="nucleotide sequence ID" value="NZ_GL883077.1"/>
</dbReference>
<comment type="similarity">
    <text evidence="2">Belongs to the CorA metal ion transporter (MIT) (TC 1.A.35) family.</text>
</comment>
<evidence type="ECO:0000256" key="13">
    <source>
        <dbReference type="ARBA" id="ARBA00045497"/>
    </source>
</evidence>
<comment type="catalytic activity">
    <reaction evidence="12">
        <text>Mg(2+)(in) = Mg(2+)(out)</text>
        <dbReference type="Rhea" id="RHEA:29827"/>
        <dbReference type="ChEBI" id="CHEBI:18420"/>
    </reaction>
</comment>
<evidence type="ECO:0000256" key="12">
    <source>
        <dbReference type="ARBA" id="ARBA00034269"/>
    </source>
</evidence>
<evidence type="ECO:0000256" key="6">
    <source>
        <dbReference type="ARBA" id="ARBA00022692"/>
    </source>
</evidence>
<dbReference type="InterPro" id="IPR045863">
    <property type="entry name" value="CorA_TM1_TM2"/>
</dbReference>
<evidence type="ECO:0000256" key="14">
    <source>
        <dbReference type="SAM" id="Phobius"/>
    </source>
</evidence>
<dbReference type="GO" id="GO:0000287">
    <property type="term" value="F:magnesium ion binding"/>
    <property type="evidence" value="ECO:0007669"/>
    <property type="project" value="TreeGrafter"/>
</dbReference>
<dbReference type="InterPro" id="IPR002523">
    <property type="entry name" value="MgTranspt_CorA/ZnTranspt_ZntB"/>
</dbReference>
<keyword evidence="6 14" id="KW-0812">Transmembrane</keyword>
<proteinExistence type="inferred from homology"/>
<reference evidence="16" key="1">
    <citation type="submission" date="2011-03" db="EMBL/GenBank/DDBJ databases">
        <title>Draft genome sequence of Brevundimonas diminuta.</title>
        <authorList>
            <person name="Brown P.J.B."/>
            <person name="Buechlein A."/>
            <person name="Hemmerich C."/>
            <person name="Brun Y.V."/>
        </authorList>
    </citation>
    <scope>NUCLEOTIDE SEQUENCE [LARGE SCALE GENOMIC DNA]</scope>
    <source>
        <strain evidence="16">C19</strain>
    </source>
</reference>
<dbReference type="PANTHER" id="PTHR46494">
    <property type="entry name" value="CORA FAMILY METAL ION TRANSPORTER (EUROFUNG)"/>
    <property type="match status" value="1"/>
</dbReference>
<evidence type="ECO:0000256" key="9">
    <source>
        <dbReference type="ARBA" id="ARBA00022989"/>
    </source>
</evidence>
<keyword evidence="16" id="KW-1185">Reference proteome</keyword>
<feature type="transmembrane region" description="Helical" evidence="14">
    <location>
        <begin position="263"/>
        <end position="284"/>
    </location>
</feature>
<gene>
    <name evidence="15" type="ORF">ABI_16720</name>
</gene>
<dbReference type="eggNOG" id="COG0598">
    <property type="taxonomic scope" value="Bacteria"/>
</dbReference>
<keyword evidence="11 14" id="KW-0472">Membrane</keyword>
<feature type="transmembrane region" description="Helical" evidence="14">
    <location>
        <begin position="296"/>
        <end position="315"/>
    </location>
</feature>
<keyword evidence="7" id="KW-0862">Zinc</keyword>
<evidence type="ECO:0000256" key="3">
    <source>
        <dbReference type="ARBA" id="ARBA00022448"/>
    </source>
</evidence>
<sequence>MLTLHTCSLHDTTPDVRGMPANVVWVDLHNPSREEELRMEGQLGVLLPTREDMAEIELSSRLYIEDGAAFMTAQFAYHGGQKQLQSGPVTFVLTQGRLVTIRYIDPATFKAFGDKIGKQPSQCEDGPTTFLNLLDLFIQRAADLIETSGATMESLSQSVFVKRRKTGLESVLIQLGAAQNDNARIRDSLASLKRLVVFASDLEVGTGGLRAGQIQPFRERLATMAQDVASLVEHTASISNNIAFLLEAALGLINVEQSTIIKLISITSVIFLPLTLIASIYGMNFDYMPFLHTPEAFWGVCGLMGGIIVVLLIWFKIRRWI</sequence>
<dbReference type="HOGENOM" id="CLU_007127_5_0_5"/>
<dbReference type="Pfam" id="PF01544">
    <property type="entry name" value="CorA"/>
    <property type="match status" value="1"/>
</dbReference>
<evidence type="ECO:0000256" key="11">
    <source>
        <dbReference type="ARBA" id="ARBA00023136"/>
    </source>
</evidence>
<evidence type="ECO:0000256" key="2">
    <source>
        <dbReference type="ARBA" id="ARBA00009765"/>
    </source>
</evidence>
<evidence type="ECO:0000256" key="5">
    <source>
        <dbReference type="ARBA" id="ARBA00022519"/>
    </source>
</evidence>
<dbReference type="EMBL" id="GL883077">
    <property type="protein sequence ID" value="EGF93232.1"/>
    <property type="molecule type" value="Genomic_DNA"/>
</dbReference>
<dbReference type="STRING" id="715226.ABI_16720"/>
<dbReference type="GO" id="GO:0015095">
    <property type="term" value="F:magnesium ion transmembrane transporter activity"/>
    <property type="evidence" value="ECO:0007669"/>
    <property type="project" value="TreeGrafter"/>
</dbReference>
<evidence type="ECO:0000256" key="10">
    <source>
        <dbReference type="ARBA" id="ARBA00023065"/>
    </source>
</evidence>
<dbReference type="GO" id="GO:0050897">
    <property type="term" value="F:cobalt ion binding"/>
    <property type="evidence" value="ECO:0007669"/>
    <property type="project" value="TreeGrafter"/>
</dbReference>
<dbReference type="Gene3D" id="3.30.460.20">
    <property type="entry name" value="CorA soluble domain-like"/>
    <property type="match status" value="1"/>
</dbReference>
<dbReference type="Gene3D" id="1.20.58.340">
    <property type="entry name" value="Magnesium transport protein CorA, transmembrane region"/>
    <property type="match status" value="1"/>
</dbReference>
<evidence type="ECO:0000256" key="8">
    <source>
        <dbReference type="ARBA" id="ARBA00022842"/>
    </source>
</evidence>
<dbReference type="OrthoDB" id="9803416at2"/>
<keyword evidence="4" id="KW-1003">Cell membrane</keyword>
<comment type="function">
    <text evidence="13">Mediates influx of magnesium ions. Alternates between open and closed states. Activated by low cytoplasmic Mg(2+) levels. Inactive when cytoplasmic Mg(2+) levels are high.</text>
</comment>
<evidence type="ECO:0000256" key="1">
    <source>
        <dbReference type="ARBA" id="ARBA00004651"/>
    </source>
</evidence>
<name>F4QJX5_9CAUL</name>